<dbReference type="Pfam" id="PF20256">
    <property type="entry name" value="MoCoBD_2"/>
    <property type="match status" value="1"/>
</dbReference>
<keyword evidence="6" id="KW-1185">Reference proteome</keyword>
<keyword evidence="2 5" id="KW-0560">Oxidoreductase</keyword>
<evidence type="ECO:0000313" key="6">
    <source>
        <dbReference type="Proteomes" id="UP000664288"/>
    </source>
</evidence>
<sequence>MDETRIQDRSGAGGPGLAELDERAPSHAPRIRGGVASPTVHDSGLKHVTGAARYTDDEPELPGTLQVFIAMSPKAHARITRLDLAAVGDAPGVAVVLTAADIPGQNDYSPVFGDDPIFPPLTGDGAIVQYVGQPLFAVAAETEGAARAAAKLAVVEYEDLPAAVSIDDAVTHADEAGADLLPAYEMRLGDVGAALEAAPGRAGGRVEVGGQDHFYLEGQVAYAVPMEDGDVFVRSSTQHPSEVQHNVAKMLGLPDHAVTVELRRMGGGFGGKESQPALFAAVAALAAVKTGRPAKCRLDRDDDMEMTGKRHEVRIDYDLGFAEDGTILAADFAHVVRCGYSSDLSAAIADRAMFHADNAYDLKAARINSRRLKTHTVSNTAFRGFGGPQGMVGIERAMDEIAFLTGLDPLDVRKRNFYPAVGAEPATTPYHMKVTDCVIGEIVAELEASSDYRARREAVKRFNAGSGVLKKGLALTPVKFGISFTTTHLNQAGALVHVYKDGSVHLNHGGTEMGQGLFVKVAQVVAEEFQIDLDRVKITATTTAKVPNTSATAASSGSDLNGMAAQAAARTIKDRLIAFAATRYHVAPDQVVFKPNRVLVGNMEKRFSDLVGEAYLARVSLSSTGFYATPEIDYDREAASGRPFYYFAYGAACSEVVVDTLTGEYRLLRADILHDVGRSLNPAIDMGQIEGGFIQGMGWLTTEELWWNDKGRLMTHAPSTYKIPTANDRPDDFRIAIWEKGENRSETVYRSKAVGEPPFMLAISVFSALTDAVIAAGEGKAFPRLDAPATPERVLKAVEEVRDGL</sequence>
<dbReference type="SUPFAM" id="SSF56003">
    <property type="entry name" value="Molybdenum cofactor-binding domain"/>
    <property type="match status" value="1"/>
</dbReference>
<dbReference type="GO" id="GO:0004854">
    <property type="term" value="F:xanthine dehydrogenase activity"/>
    <property type="evidence" value="ECO:0007669"/>
    <property type="project" value="UniProtKB-EC"/>
</dbReference>
<dbReference type="SMART" id="SM01008">
    <property type="entry name" value="Ald_Xan_dh_C"/>
    <property type="match status" value="1"/>
</dbReference>
<dbReference type="InterPro" id="IPR000674">
    <property type="entry name" value="Ald_Oxase/Xan_DH_a/b"/>
</dbReference>
<dbReference type="EMBL" id="JAFMPY010000011">
    <property type="protein sequence ID" value="MBO0904409.1"/>
    <property type="molecule type" value="Genomic_DNA"/>
</dbReference>
<dbReference type="InterPro" id="IPR036856">
    <property type="entry name" value="Ald_Oxase/Xan_DH_a/b_sf"/>
</dbReference>
<reference evidence="5 6" key="1">
    <citation type="submission" date="2021-03" db="EMBL/GenBank/DDBJ databases">
        <title>Whole genome sequence of Jiella sp. MQZ13P-4.</title>
        <authorList>
            <person name="Tuo L."/>
        </authorList>
    </citation>
    <scope>NUCLEOTIDE SEQUENCE [LARGE SCALE GENOMIC DNA]</scope>
    <source>
        <strain evidence="5 6">MQZ13P-4</strain>
    </source>
</reference>
<gene>
    <name evidence="5" type="primary">xdhB</name>
    <name evidence="5" type="ORF">J1C47_12235</name>
</gene>
<dbReference type="NCBIfam" id="TIGR02965">
    <property type="entry name" value="xanthine_xdhB"/>
    <property type="match status" value="1"/>
</dbReference>
<evidence type="ECO:0000256" key="3">
    <source>
        <dbReference type="SAM" id="MobiDB-lite"/>
    </source>
</evidence>
<evidence type="ECO:0000256" key="1">
    <source>
        <dbReference type="ARBA" id="ARBA00022505"/>
    </source>
</evidence>
<protein>
    <submittedName>
        <fullName evidence="5">Xanthine dehydrogenase molybdopterin binding subunit</fullName>
        <ecNumber evidence="5">1.17.1.4</ecNumber>
    </submittedName>
</protein>
<dbReference type="RefSeq" id="WP_207351057.1">
    <property type="nucleotide sequence ID" value="NZ_JAFMPY010000011.1"/>
</dbReference>
<dbReference type="EC" id="1.17.1.4" evidence="5"/>
<dbReference type="InterPro" id="IPR008274">
    <property type="entry name" value="AldOxase/xan_DH_MoCoBD1"/>
</dbReference>
<dbReference type="Pfam" id="PF01315">
    <property type="entry name" value="Ald_Xan_dh_C"/>
    <property type="match status" value="1"/>
</dbReference>
<name>A0ABS3J424_9HYPH</name>
<dbReference type="InterPro" id="IPR014309">
    <property type="entry name" value="Xanthine_DH_Mopterin-bd_su"/>
</dbReference>
<keyword evidence="1" id="KW-0500">Molybdenum</keyword>
<evidence type="ECO:0000259" key="4">
    <source>
        <dbReference type="SMART" id="SM01008"/>
    </source>
</evidence>
<evidence type="ECO:0000256" key="2">
    <source>
        <dbReference type="ARBA" id="ARBA00023002"/>
    </source>
</evidence>
<dbReference type="Pfam" id="PF02738">
    <property type="entry name" value="MoCoBD_1"/>
    <property type="match status" value="1"/>
</dbReference>
<dbReference type="SUPFAM" id="SSF54665">
    <property type="entry name" value="CO dehydrogenase molybdoprotein N-domain-like"/>
    <property type="match status" value="1"/>
</dbReference>
<dbReference type="Gene3D" id="3.90.1170.50">
    <property type="entry name" value="Aldehyde oxidase/xanthine dehydrogenase, a/b hammerhead"/>
    <property type="match status" value="1"/>
</dbReference>
<dbReference type="PANTHER" id="PTHR11908:SF132">
    <property type="entry name" value="ALDEHYDE OXIDASE 1-RELATED"/>
    <property type="match status" value="1"/>
</dbReference>
<proteinExistence type="predicted"/>
<accession>A0ABS3J424</accession>
<dbReference type="InterPro" id="IPR046867">
    <property type="entry name" value="AldOxase/xan_DH_MoCoBD2"/>
</dbReference>
<dbReference type="Proteomes" id="UP000664288">
    <property type="component" value="Unassembled WGS sequence"/>
</dbReference>
<organism evidence="5 6">
    <name type="scientific">Jiella sonneratiae</name>
    <dbReference type="NCBI Taxonomy" id="2816856"/>
    <lineage>
        <taxon>Bacteria</taxon>
        <taxon>Pseudomonadati</taxon>
        <taxon>Pseudomonadota</taxon>
        <taxon>Alphaproteobacteria</taxon>
        <taxon>Hyphomicrobiales</taxon>
        <taxon>Aurantimonadaceae</taxon>
        <taxon>Jiella</taxon>
    </lineage>
</organism>
<feature type="domain" description="Aldehyde oxidase/xanthine dehydrogenase a/b hammerhead" evidence="4">
    <location>
        <begin position="49"/>
        <end position="161"/>
    </location>
</feature>
<dbReference type="InterPro" id="IPR016208">
    <property type="entry name" value="Ald_Oxase/xanthine_DH-like"/>
</dbReference>
<dbReference type="Gene3D" id="3.30.365.10">
    <property type="entry name" value="Aldehyde oxidase/xanthine dehydrogenase, molybdopterin binding domain"/>
    <property type="match status" value="4"/>
</dbReference>
<dbReference type="PANTHER" id="PTHR11908">
    <property type="entry name" value="XANTHINE DEHYDROGENASE"/>
    <property type="match status" value="1"/>
</dbReference>
<feature type="region of interest" description="Disordered" evidence="3">
    <location>
        <begin position="1"/>
        <end position="42"/>
    </location>
</feature>
<dbReference type="InterPro" id="IPR037165">
    <property type="entry name" value="AldOxase/xan_DH_Mopterin-bd_sf"/>
</dbReference>
<comment type="caution">
    <text evidence="5">The sequence shown here is derived from an EMBL/GenBank/DDBJ whole genome shotgun (WGS) entry which is preliminary data.</text>
</comment>
<evidence type="ECO:0000313" key="5">
    <source>
        <dbReference type="EMBL" id="MBO0904409.1"/>
    </source>
</evidence>